<dbReference type="Gene3D" id="2.40.160.20">
    <property type="match status" value="1"/>
</dbReference>
<proteinExistence type="predicted"/>
<evidence type="ECO:0000313" key="1">
    <source>
        <dbReference type="EMBL" id="PWH86126.1"/>
    </source>
</evidence>
<dbReference type="Proteomes" id="UP000245370">
    <property type="component" value="Unassembled WGS sequence"/>
</dbReference>
<comment type="caution">
    <text evidence="1">The sequence shown here is derived from an EMBL/GenBank/DDBJ whole genome shotgun (WGS) entry which is preliminary data.</text>
</comment>
<keyword evidence="2" id="KW-1185">Reference proteome</keyword>
<organism evidence="1 2">
    <name type="scientific">Brumimicrobium oceani</name>
    <dbReference type="NCBI Taxonomy" id="2100725"/>
    <lineage>
        <taxon>Bacteria</taxon>
        <taxon>Pseudomonadati</taxon>
        <taxon>Bacteroidota</taxon>
        <taxon>Flavobacteriia</taxon>
        <taxon>Flavobacteriales</taxon>
        <taxon>Crocinitomicaceae</taxon>
        <taxon>Brumimicrobium</taxon>
    </lineage>
</organism>
<dbReference type="InterPro" id="IPR018550">
    <property type="entry name" value="Lipid-A_deacylase-rel"/>
</dbReference>
<reference evidence="1 2" key="1">
    <citation type="submission" date="2018-05" db="EMBL/GenBank/DDBJ databases">
        <title>Brumimicrobium oceani sp. nov., isolated from coastal sediment.</title>
        <authorList>
            <person name="Kou Y."/>
        </authorList>
    </citation>
    <scope>NUCLEOTIDE SEQUENCE [LARGE SCALE GENOMIC DNA]</scope>
    <source>
        <strain evidence="1 2">C305</strain>
    </source>
</reference>
<reference evidence="1 2" key="2">
    <citation type="submission" date="2018-05" db="EMBL/GenBank/DDBJ databases">
        <authorList>
            <person name="Lanie J.A."/>
            <person name="Ng W.-L."/>
            <person name="Kazmierczak K.M."/>
            <person name="Andrzejewski T.M."/>
            <person name="Davidsen T.M."/>
            <person name="Wayne K.J."/>
            <person name="Tettelin H."/>
            <person name="Glass J.I."/>
            <person name="Rusch D."/>
            <person name="Podicherti R."/>
            <person name="Tsui H.-C.T."/>
            <person name="Winkler M.E."/>
        </authorList>
    </citation>
    <scope>NUCLEOTIDE SEQUENCE [LARGE SCALE GENOMIC DNA]</scope>
    <source>
        <strain evidence="1 2">C305</strain>
    </source>
</reference>
<evidence type="ECO:0000313" key="2">
    <source>
        <dbReference type="Proteomes" id="UP000245370"/>
    </source>
</evidence>
<dbReference type="Pfam" id="PF09411">
    <property type="entry name" value="PagL"/>
    <property type="match status" value="1"/>
</dbReference>
<accession>A0A2U2XE90</accession>
<dbReference type="EMBL" id="QFRJ01000003">
    <property type="protein sequence ID" value="PWH86126.1"/>
    <property type="molecule type" value="Genomic_DNA"/>
</dbReference>
<protein>
    <recommendedName>
        <fullName evidence="3">Deacylase</fullName>
    </recommendedName>
</protein>
<evidence type="ECO:0008006" key="3">
    <source>
        <dbReference type="Google" id="ProtNLM"/>
    </source>
</evidence>
<dbReference type="AlphaFoldDB" id="A0A2U2XE90"/>
<sequence length="354" mass="39651">MILCLGMLFPMEQLFAQTRNYGVSLSPQAGFLLPHRATMAHLTVGHSAGFRVGAVIQTNGEKQWHHDFNFPSIELGIFYHDLGNKDVLGSTFGFSAGIYLPYFKSNGWSFGNNVSYGLAWVSKKYDLVENPKNNAIGSNLNTITNVGFRLEKQFSKNSIALEVGMMHLSNGAYKLPNLGVNLPFFGFNFTHFIQPLKFNASATDNFIGLPINAWSFHTLLIGSIKQVYPTGGSTYGVGALTNYLQYSVKGKCIIEAGVDAIYNESIVKYNKGNHGRGKNFQIGLYGAYVLPIHKMQLVFAMGRYVLNPLDPAGQWYHKCGARFRLAERLWGNFTIKAHWAKADYFEYGLSYRWK</sequence>
<name>A0A2U2XE90_9FLAO</name>
<gene>
    <name evidence="1" type="ORF">DIT68_06105</name>
</gene>